<dbReference type="EMBL" id="BKCJ010002656">
    <property type="protein sequence ID" value="GEU50045.1"/>
    <property type="molecule type" value="Genomic_DNA"/>
</dbReference>
<feature type="region of interest" description="Disordered" evidence="1">
    <location>
        <begin position="116"/>
        <end position="151"/>
    </location>
</feature>
<reference evidence="2" key="1">
    <citation type="journal article" date="2019" name="Sci. Rep.">
        <title>Draft genome of Tanacetum cinerariifolium, the natural source of mosquito coil.</title>
        <authorList>
            <person name="Yamashiro T."/>
            <person name="Shiraishi A."/>
            <person name="Satake H."/>
            <person name="Nakayama K."/>
        </authorList>
    </citation>
    <scope>NUCLEOTIDE SEQUENCE</scope>
</reference>
<comment type="caution">
    <text evidence="2">The sequence shown here is derived from an EMBL/GenBank/DDBJ whole genome shotgun (WGS) entry which is preliminary data.</text>
</comment>
<sequence length="240" mass="27361">MTPKLDLYELQCKIANIARVDVLTRNIPNSTWYTFVVRQTGTADAQELIVSSSEHWEEVVSFNSEASLINHLQSHTTLNSLCNSLNVVIPDTIDTYDHTRRAPPHVSTPIVQIGIAGQSQSPKRPAFEQASSYSPKKPRDDHPRMIPSTPSVSSLTSRVIVSETFNKCQEQNSLLTPAVIDNNDWLNLIDLSHYDINPTQRWKMVWRVVGWISIFSKVRKRRMILDDETVYVIEASFEHM</sequence>
<organism evidence="2">
    <name type="scientific">Tanacetum cinerariifolium</name>
    <name type="common">Dalmatian daisy</name>
    <name type="synonym">Chrysanthemum cinerariifolium</name>
    <dbReference type="NCBI Taxonomy" id="118510"/>
    <lineage>
        <taxon>Eukaryota</taxon>
        <taxon>Viridiplantae</taxon>
        <taxon>Streptophyta</taxon>
        <taxon>Embryophyta</taxon>
        <taxon>Tracheophyta</taxon>
        <taxon>Spermatophyta</taxon>
        <taxon>Magnoliopsida</taxon>
        <taxon>eudicotyledons</taxon>
        <taxon>Gunneridae</taxon>
        <taxon>Pentapetalae</taxon>
        <taxon>asterids</taxon>
        <taxon>campanulids</taxon>
        <taxon>Asterales</taxon>
        <taxon>Asteraceae</taxon>
        <taxon>Asteroideae</taxon>
        <taxon>Anthemideae</taxon>
        <taxon>Anthemidinae</taxon>
        <taxon>Tanacetum</taxon>
    </lineage>
</organism>
<proteinExistence type="predicted"/>
<gene>
    <name evidence="2" type="ORF">Tci_022023</name>
</gene>
<name>A0A6L2KPR0_TANCI</name>
<evidence type="ECO:0000313" key="2">
    <source>
        <dbReference type="EMBL" id="GEU50045.1"/>
    </source>
</evidence>
<evidence type="ECO:0000256" key="1">
    <source>
        <dbReference type="SAM" id="MobiDB-lite"/>
    </source>
</evidence>
<accession>A0A6L2KPR0</accession>
<dbReference type="AlphaFoldDB" id="A0A6L2KPR0"/>
<protein>
    <submittedName>
        <fullName evidence="2">Calmodulin-binding protein 60 A-like</fullName>
    </submittedName>
</protein>